<comment type="caution">
    <text evidence="1">The sequence shown here is derived from an EMBL/GenBank/DDBJ whole genome shotgun (WGS) entry which is preliminary data.</text>
</comment>
<dbReference type="EMBL" id="BKCJ010114831">
    <property type="protein sequence ID" value="GEX54714.1"/>
    <property type="molecule type" value="Genomic_DNA"/>
</dbReference>
<protein>
    <submittedName>
        <fullName evidence="1">Uncharacterized protein</fullName>
    </submittedName>
</protein>
<dbReference type="AlphaFoldDB" id="A0A699H7X3"/>
<feature type="non-terminal residue" evidence="1">
    <location>
        <position position="1"/>
    </location>
</feature>
<accession>A0A699H7X3</accession>
<evidence type="ECO:0000313" key="1">
    <source>
        <dbReference type="EMBL" id="GEX54714.1"/>
    </source>
</evidence>
<reference evidence="1" key="1">
    <citation type="journal article" date="2019" name="Sci. Rep.">
        <title>Draft genome of Tanacetum cinerariifolium, the natural source of mosquito coil.</title>
        <authorList>
            <person name="Yamashiro T."/>
            <person name="Shiraishi A."/>
            <person name="Satake H."/>
            <person name="Nakayama K."/>
        </authorList>
    </citation>
    <scope>NUCLEOTIDE SEQUENCE</scope>
</reference>
<organism evidence="1">
    <name type="scientific">Tanacetum cinerariifolium</name>
    <name type="common">Dalmatian daisy</name>
    <name type="synonym">Chrysanthemum cinerariifolium</name>
    <dbReference type="NCBI Taxonomy" id="118510"/>
    <lineage>
        <taxon>Eukaryota</taxon>
        <taxon>Viridiplantae</taxon>
        <taxon>Streptophyta</taxon>
        <taxon>Embryophyta</taxon>
        <taxon>Tracheophyta</taxon>
        <taxon>Spermatophyta</taxon>
        <taxon>Magnoliopsida</taxon>
        <taxon>eudicotyledons</taxon>
        <taxon>Gunneridae</taxon>
        <taxon>Pentapetalae</taxon>
        <taxon>asterids</taxon>
        <taxon>campanulids</taxon>
        <taxon>Asterales</taxon>
        <taxon>Asteraceae</taxon>
        <taxon>Asteroideae</taxon>
        <taxon>Anthemideae</taxon>
        <taxon>Anthemidinae</taxon>
        <taxon>Tanacetum</taxon>
    </lineage>
</organism>
<sequence length="99" mass="10678">IGLSDGSHGRSSNFILIGVKEPGSWGVKIEFGTNGFPPDVEIKSRLHSEKQQSSTLGNVRGLPVITFRDVQPALPVFKPPSTVQICYADYNPAAANKKI</sequence>
<gene>
    <name evidence="1" type="ORF">Tci_326689</name>
</gene>
<proteinExistence type="predicted"/>
<name>A0A699H7X3_TANCI</name>